<dbReference type="GeneID" id="78773545"/>
<feature type="region of interest" description="Disordered" evidence="1">
    <location>
        <begin position="24"/>
        <end position="52"/>
    </location>
</feature>
<feature type="compositionally biased region" description="Basic and acidic residues" evidence="1">
    <location>
        <begin position="24"/>
        <end position="34"/>
    </location>
</feature>
<dbReference type="CTD" id="78773545"/>
<evidence type="ECO:0000313" key="3">
    <source>
        <dbReference type="Proteomes" id="UP000483820"/>
    </source>
</evidence>
<dbReference type="KEGG" id="crq:GCK72_003186"/>
<protein>
    <submittedName>
        <fullName evidence="2">Uncharacterized protein</fullName>
    </submittedName>
</protein>
<dbReference type="RefSeq" id="XP_053592513.1">
    <property type="nucleotide sequence ID" value="XM_053723868.1"/>
</dbReference>
<organism evidence="2 3">
    <name type="scientific">Caenorhabditis remanei</name>
    <name type="common">Caenorhabditis vulgaris</name>
    <dbReference type="NCBI Taxonomy" id="31234"/>
    <lineage>
        <taxon>Eukaryota</taxon>
        <taxon>Metazoa</taxon>
        <taxon>Ecdysozoa</taxon>
        <taxon>Nematoda</taxon>
        <taxon>Chromadorea</taxon>
        <taxon>Rhabditida</taxon>
        <taxon>Rhabditina</taxon>
        <taxon>Rhabditomorpha</taxon>
        <taxon>Rhabditoidea</taxon>
        <taxon>Rhabditidae</taxon>
        <taxon>Peloderinae</taxon>
        <taxon>Caenorhabditis</taxon>
    </lineage>
</organism>
<accession>A0A6A5HT40</accession>
<gene>
    <name evidence="2" type="ORF">GCK72_003186</name>
</gene>
<reference evidence="2 3" key="1">
    <citation type="submission" date="2019-12" db="EMBL/GenBank/DDBJ databases">
        <title>Chromosome-level assembly of the Caenorhabditis remanei genome.</title>
        <authorList>
            <person name="Teterina A.A."/>
            <person name="Willis J.H."/>
            <person name="Phillips P.C."/>
        </authorList>
    </citation>
    <scope>NUCLEOTIDE SEQUENCE [LARGE SCALE GENOMIC DNA]</scope>
    <source>
        <strain evidence="2 3">PX506</strain>
        <tissue evidence="2">Whole organism</tissue>
    </source>
</reference>
<proteinExistence type="predicted"/>
<evidence type="ECO:0000256" key="1">
    <source>
        <dbReference type="SAM" id="MobiDB-lite"/>
    </source>
</evidence>
<evidence type="ECO:0000313" key="2">
    <source>
        <dbReference type="EMBL" id="KAF1771360.1"/>
    </source>
</evidence>
<sequence>MFDLITRAFFFRLSKIKLDYKDRKDRNGDRDLKDRKHTLQSSVSKAPKRRAPSLELETMESKRHQKVRRINRIAEDKPNLKCSFCDGDHFSNQCPKPSYNRGSQSDCQKGSLMREVFLYSQIAEYPSRRQSTKSPFGPVLQLADRVRFYHILDNQLWSVLENPFGYIFIFLMCIHATCCVPVKMADVFKLGCRILTAINKKTFNYIHTLYSHKYFIPVKIVELEEKSLQKKKEFLDSCARMLIYNSFVCLRRLPRHVSFAPKACHIMDS</sequence>
<name>A0A6A5HT40_CAERE</name>
<dbReference type="AlphaFoldDB" id="A0A6A5HT40"/>
<dbReference type="Proteomes" id="UP000483820">
    <property type="component" value="Chromosome I"/>
</dbReference>
<comment type="caution">
    <text evidence="2">The sequence shown here is derived from an EMBL/GenBank/DDBJ whole genome shotgun (WGS) entry which is preliminary data.</text>
</comment>
<dbReference type="EMBL" id="WUAV01000001">
    <property type="protein sequence ID" value="KAF1771360.1"/>
    <property type="molecule type" value="Genomic_DNA"/>
</dbReference>